<evidence type="ECO:0000256" key="2">
    <source>
        <dbReference type="SAM" id="MobiDB-lite"/>
    </source>
</evidence>
<dbReference type="GO" id="GO:0005739">
    <property type="term" value="C:mitochondrion"/>
    <property type="evidence" value="ECO:0007669"/>
    <property type="project" value="UniProtKB-ARBA"/>
</dbReference>
<dbReference type="OrthoDB" id="9995375at2759"/>
<feature type="region of interest" description="Disordered" evidence="2">
    <location>
        <begin position="723"/>
        <end position="756"/>
    </location>
</feature>
<dbReference type="Gene3D" id="3.30.1370.10">
    <property type="entry name" value="K Homology domain, type 1"/>
    <property type="match status" value="2"/>
</dbReference>
<dbReference type="EMBL" id="MU825397">
    <property type="protein sequence ID" value="KAJ7394188.1"/>
    <property type="molecule type" value="Genomic_DNA"/>
</dbReference>
<dbReference type="PROSITE" id="PS50084">
    <property type="entry name" value="KH_TYPE_1"/>
    <property type="match status" value="2"/>
</dbReference>
<feature type="compositionally biased region" description="Basic and acidic residues" evidence="2">
    <location>
        <begin position="730"/>
        <end position="745"/>
    </location>
</feature>
<feature type="compositionally biased region" description="Polar residues" evidence="2">
    <location>
        <begin position="495"/>
        <end position="514"/>
    </location>
</feature>
<dbReference type="InterPro" id="IPR004088">
    <property type="entry name" value="KH_dom_type_1"/>
</dbReference>
<feature type="compositionally biased region" description="Acidic residues" evidence="2">
    <location>
        <begin position="939"/>
        <end position="948"/>
    </location>
</feature>
<feature type="region of interest" description="Disordered" evidence="2">
    <location>
        <begin position="795"/>
        <end position="976"/>
    </location>
</feature>
<reference evidence="4" key="1">
    <citation type="submission" date="2023-01" db="EMBL/GenBank/DDBJ databases">
        <title>Genome assembly of the deep-sea coral Lophelia pertusa.</title>
        <authorList>
            <person name="Herrera S."/>
            <person name="Cordes E."/>
        </authorList>
    </citation>
    <scope>NUCLEOTIDE SEQUENCE</scope>
    <source>
        <strain evidence="4">USNM1676648</strain>
        <tissue evidence="4">Polyp</tissue>
    </source>
</reference>
<dbReference type="GO" id="GO:0003723">
    <property type="term" value="F:RNA binding"/>
    <property type="evidence" value="ECO:0007669"/>
    <property type="project" value="UniProtKB-UniRule"/>
</dbReference>
<keyword evidence="5" id="KW-1185">Reference proteome</keyword>
<dbReference type="Pfam" id="PF00567">
    <property type="entry name" value="TUDOR"/>
    <property type="match status" value="1"/>
</dbReference>
<comment type="caution">
    <text evidence="4">The sequence shown here is derived from an EMBL/GenBank/DDBJ whole genome shotgun (WGS) entry which is preliminary data.</text>
</comment>
<sequence>MPSFSNEQRAAIAIGVPVVALLLYLWYRRRQNSESLDEDDDYTQVEESDVVASSNQRTVEVKVPRAVVGAIIGKSGANIKKIEKDSGARLNLKDDNEEDENAERIVLIQGEREKAKRAEILVKKIIAEQPVIKTENISVPQRACGRIIGKGGQTIRHMCTVSGARIRIDRESEDLSSPLRQCTVTGTSDQISMAKGLLDEKVAEDKESWLRSGDTGMPRNRRAPRKLDTALASPITGAVQFPKTDDFFEVFVSAIDNPGHFWVQLLSKDSPDLDKLTNDLTVLYLSSESNAVLNAFKVGDICCAPFEHDSSWYRARILEIHKDGMVDLFYVDFGDSGKISKEKLRELKQEHDRLPFQAIECYLAGVKPKDDEWSRESTDDFERLSHCTQWVSLMAQVVKYSGDIPCLELIDTTGKTDVNINEEMINNQFAVCDVSCTADEQGLVSELVEDAKRTGKGLQETPIEINQNSAEQQEITPLGPDNGDINGETPKHITESIQAQNSSDVLSNPASNDFQDGPLSPDVTDSGTELHGPVASESDSPVKAALVKSISRDYISPPVNLSPDVPDEGRATLGVVQEQELKSVSESTLQSQPETPNSSDHNIEELHVTSPEKIGYRSSLNIAASSKRTMAATFSGSRPVSERSEVKTVTSTVHRQVVSSKQSYVSSVTLPERDTDKVIVSVSPSAMQLQGESPFDLESHAFKSSNESTTLTRHMVASEVHRAVTQSNGRDTKNEFSSSRIEEKAASYSSSPDEKPKVTYEINFESIQGMPGAEQYTIKKTFNSLESVPHASLEALDSDSSGVENGDSTAAASTAARKDGSMQSGNSISQGWVEGSSGDMSPSGSLLDIAKNTVIDEEEEYEEEDQQDTNNSKLVESESPEPDSDTESFMSAREDITSDTDTAAYMTAAPGGSSTSLDTEPALVDNPADETITPVNSDTEVEYEEDAEETGREGTPQPGGEAGKDRSRSGTLKGLKEQMTLLGGVVTSDGDLGYRGDTEEGLASG</sequence>
<feature type="region of interest" description="Disordered" evidence="2">
    <location>
        <begin position="986"/>
        <end position="1005"/>
    </location>
</feature>
<dbReference type="SMART" id="SM00322">
    <property type="entry name" value="KH"/>
    <property type="match status" value="2"/>
</dbReference>
<dbReference type="InterPro" id="IPR004087">
    <property type="entry name" value="KH_dom"/>
</dbReference>
<dbReference type="Proteomes" id="UP001163046">
    <property type="component" value="Unassembled WGS sequence"/>
</dbReference>
<dbReference type="Pfam" id="PF00013">
    <property type="entry name" value="KH_1"/>
    <property type="match status" value="2"/>
</dbReference>
<gene>
    <name evidence="4" type="ORF">OS493_003869</name>
</gene>
<feature type="region of interest" description="Disordered" evidence="2">
    <location>
        <begin position="579"/>
        <end position="611"/>
    </location>
</feature>
<proteinExistence type="predicted"/>
<feature type="compositionally biased region" description="Polar residues" evidence="2">
    <location>
        <begin position="821"/>
        <end position="830"/>
    </location>
</feature>
<feature type="compositionally biased region" description="Polar residues" evidence="2">
    <location>
        <begin position="582"/>
        <end position="600"/>
    </location>
</feature>
<feature type="compositionally biased region" description="Polar residues" evidence="2">
    <location>
        <begin position="464"/>
        <end position="475"/>
    </location>
</feature>
<dbReference type="Gene3D" id="2.30.30.140">
    <property type="match status" value="1"/>
</dbReference>
<name>A0A9X0A6A8_9CNID</name>
<dbReference type="Gene3D" id="2.40.50.90">
    <property type="match status" value="1"/>
</dbReference>
<accession>A0A9X0A6A8</accession>
<feature type="compositionally biased region" description="Acidic residues" evidence="2">
    <location>
        <begin position="855"/>
        <end position="867"/>
    </location>
</feature>
<evidence type="ECO:0000313" key="4">
    <source>
        <dbReference type="EMBL" id="KAJ7394188.1"/>
    </source>
</evidence>
<dbReference type="AlphaFoldDB" id="A0A9X0A6A8"/>
<dbReference type="InterPro" id="IPR002999">
    <property type="entry name" value="Tudor"/>
</dbReference>
<evidence type="ECO:0000313" key="5">
    <source>
        <dbReference type="Proteomes" id="UP001163046"/>
    </source>
</evidence>
<feature type="domain" description="Tudor" evidence="3">
    <location>
        <begin position="295"/>
        <end position="354"/>
    </location>
</feature>
<dbReference type="InterPro" id="IPR035437">
    <property type="entry name" value="SNase_OB-fold_sf"/>
</dbReference>
<dbReference type="InterPro" id="IPR050621">
    <property type="entry name" value="Tudor_domain_containing"/>
</dbReference>
<dbReference type="SUPFAM" id="SSF54791">
    <property type="entry name" value="Eukaryotic type KH-domain (KH-domain type I)"/>
    <property type="match status" value="2"/>
</dbReference>
<dbReference type="InterPro" id="IPR036612">
    <property type="entry name" value="KH_dom_type_1_sf"/>
</dbReference>
<dbReference type="PANTHER" id="PTHR22948">
    <property type="entry name" value="TUDOR DOMAIN CONTAINING PROTEIN"/>
    <property type="match status" value="1"/>
</dbReference>
<dbReference type="PANTHER" id="PTHR22948:SF29">
    <property type="entry name" value="FI02030P-RELATED"/>
    <property type="match status" value="1"/>
</dbReference>
<dbReference type="SUPFAM" id="SSF63748">
    <property type="entry name" value="Tudor/PWWP/MBT"/>
    <property type="match status" value="1"/>
</dbReference>
<dbReference type="PROSITE" id="PS50304">
    <property type="entry name" value="TUDOR"/>
    <property type="match status" value="1"/>
</dbReference>
<evidence type="ECO:0000259" key="3">
    <source>
        <dbReference type="PROSITE" id="PS50304"/>
    </source>
</evidence>
<feature type="compositionally biased region" description="Polar residues" evidence="2">
    <location>
        <begin position="798"/>
        <end position="812"/>
    </location>
</feature>
<dbReference type="FunFam" id="2.30.30.140:FF:000018">
    <property type="entry name" value="Serine/threonine-protein kinase 31"/>
    <property type="match status" value="1"/>
</dbReference>
<evidence type="ECO:0000256" key="1">
    <source>
        <dbReference type="PROSITE-ProRule" id="PRU00117"/>
    </source>
</evidence>
<feature type="region of interest" description="Disordered" evidence="2">
    <location>
        <begin position="458"/>
        <end position="541"/>
    </location>
</feature>
<protein>
    <recommendedName>
        <fullName evidence="3">Tudor domain-containing protein</fullName>
    </recommendedName>
</protein>
<organism evidence="4 5">
    <name type="scientific">Desmophyllum pertusum</name>
    <dbReference type="NCBI Taxonomy" id="174260"/>
    <lineage>
        <taxon>Eukaryota</taxon>
        <taxon>Metazoa</taxon>
        <taxon>Cnidaria</taxon>
        <taxon>Anthozoa</taxon>
        <taxon>Hexacorallia</taxon>
        <taxon>Scleractinia</taxon>
        <taxon>Caryophylliina</taxon>
        <taxon>Caryophylliidae</taxon>
        <taxon>Desmophyllum</taxon>
    </lineage>
</organism>
<dbReference type="SMART" id="SM00333">
    <property type="entry name" value="TUDOR"/>
    <property type="match status" value="1"/>
</dbReference>
<keyword evidence="1" id="KW-0694">RNA-binding</keyword>